<dbReference type="Proteomes" id="UP000280960">
    <property type="component" value="Chromosome"/>
</dbReference>
<sequence>MREKLIGVVLSKIMRTEGKNIHPKKIFKKGDPQPGLLFIDTPRRICLLLVIIPFISYNVNI</sequence>
<dbReference type="AlphaFoldDB" id="A0A3G2R3K8"/>
<gene>
    <name evidence="1" type="ORF">D2962_01920</name>
</gene>
<reference evidence="1 2" key="1">
    <citation type="submission" date="2018-10" db="EMBL/GenBank/DDBJ databases">
        <authorList>
            <person name="Zhang X."/>
        </authorList>
    </citation>
    <scope>NUCLEOTIDE SEQUENCE [LARGE SCALE GENOMIC DNA]</scope>
    <source>
        <strain evidence="1 2">SK-G1</strain>
    </source>
</reference>
<accession>A0A3G2R3K8</accession>
<keyword evidence="2" id="KW-1185">Reference proteome</keyword>
<dbReference type="KEGG" id="bacg:D2962_01920"/>
<protein>
    <submittedName>
        <fullName evidence="1">Uncharacterized protein</fullName>
    </submittedName>
</protein>
<name>A0A3G2R3K8_9FIRM</name>
<proteinExistence type="predicted"/>
<organism evidence="1 2">
    <name type="scientific">Biomaibacter acetigenes</name>
    <dbReference type="NCBI Taxonomy" id="2316383"/>
    <lineage>
        <taxon>Bacteria</taxon>
        <taxon>Bacillati</taxon>
        <taxon>Bacillota</taxon>
        <taxon>Clostridia</taxon>
        <taxon>Thermosediminibacterales</taxon>
        <taxon>Tepidanaerobacteraceae</taxon>
        <taxon>Biomaibacter</taxon>
    </lineage>
</organism>
<evidence type="ECO:0000313" key="2">
    <source>
        <dbReference type="Proteomes" id="UP000280960"/>
    </source>
</evidence>
<dbReference type="EMBL" id="CP033169">
    <property type="protein sequence ID" value="AYO29527.1"/>
    <property type="molecule type" value="Genomic_DNA"/>
</dbReference>
<evidence type="ECO:0000313" key="1">
    <source>
        <dbReference type="EMBL" id="AYO29527.1"/>
    </source>
</evidence>